<feature type="binding site" evidence="10">
    <location>
        <position position="459"/>
    </location>
    <ligand>
        <name>Mg(2+)</name>
        <dbReference type="ChEBI" id="CHEBI:18420"/>
    </ligand>
</feature>
<dbReference type="SMART" id="SM00663">
    <property type="entry name" value="RPOLA_N"/>
    <property type="match status" value="1"/>
</dbReference>
<evidence type="ECO:0000256" key="2">
    <source>
        <dbReference type="ARBA" id="ARBA00006460"/>
    </source>
</evidence>
<dbReference type="InterPro" id="IPR042102">
    <property type="entry name" value="RNA_pol_Rpb1_3_sf"/>
</dbReference>
<dbReference type="Gene3D" id="1.10.274.100">
    <property type="entry name" value="RNA polymerase Rpb1, domain 3"/>
    <property type="match status" value="2"/>
</dbReference>
<dbReference type="InterPro" id="IPR007080">
    <property type="entry name" value="RNA_pol_Rpb1_1"/>
</dbReference>
<dbReference type="InterPro" id="IPR007083">
    <property type="entry name" value="RNA_pol_Rpb1_4"/>
</dbReference>
<dbReference type="InterPro" id="IPR012754">
    <property type="entry name" value="DNA-dir_RpoC_beta_prime_bact"/>
</dbReference>
<keyword evidence="8 10" id="KW-0804">Transcription</keyword>
<sequence length="1383" mass="154289">MALLSNNTKEGVEFEAIQIGLASPERILEWSFGEVEKPETINYRTFKPERKGLFCEMIFGPVKDWECHCGKYKRVRYRGIFCERCGVEVTTSRVRRERMGHIKLAVPVAHIWFLRSVPGYMGLLLDITGRELEEVIYYDSYIVIEVSGSCKFKVGKILREAEYIEACEKHEDDFKAETGAKAIRELLSRIDLSALASRLNKEFKNSEGQRRLKAIKRLRVVEAFLNSKNRPEWMIMEYLPVIPPDLRPMVQLEGGRFATSDLNDLYRRVLNRNNRLKKMINMGAPDMIIRNEKRMLQEAVDVLIDNGRRKRSVVGSTGRPLRSLTDIIEGKQGRFRQNLLGKRADYSGRSVIVVGPHLKIHQCGLPKRMALELFKPFVIRKLVERSFAQNVKSAKRMIEKEDVIVWDILEEVIKGHPVLLNRAPTLHRLGIQAFEPILVEGKAIQLHPLVCPAFNADFDGDQMAVHVPLLTEAQVESRLLMLSSNNVLSPASGRPIITPTQDMVLGTYYMTYLDEKQKFGAGRIFSNEWEAMIAHDLDQLHLHSKVKVRLEGQIIETTVGRIKFNFTIKKAITQRVSPDEKIKYLNFVVNKKELEKLILECYTRFGAVVASHVADEIKRLGFKYATIAGVSISIADLKVPEEKKKIIEKAKAEVAELERLVKEETLSQNEKFIRSLDIWSNVTEEVTNAMLKGLDELNSVYMMAFSGARGNVQQVRQLAGIRGLMADPSGNIIPIPILTNFEEGLSVTEYFISSYGARKGIVDTALRTADSGYLTRRLVDVSQDVMITEEDCGTDEGLVLSSVREGFEEILPLSQRLIGRYPIKNVVDPISGKVLVKAGVEIGEDLADVLREAGIEKVAVRSSLTCKASRGLCRVCYGKDLSTGNVVNIGEAVGTIAAQSIGEPGTQLTMRTFHIGGVALHKASKTLIKCKHGGIVTFGEGIEMKEVEDDLGNRVKMITRSGHIILKIGDKKESYLLPGGAYLKVKLKDHVSAGEVLAEYDPTYEFVISSAPGKVKYIGIDVLSRKKRVGARVISEIISKKDGEIFVYNPKIEKDYSVPSDSKILVKVGDNVMAGDEIASSITSKTSGKVIKVDAKTISVASGESYILIASSKLMVEDGASVEAYDVLAKIEAIRRDPSKTKDIIQGLPKVEELFESRRPKDAALLSEIDGTVLISEKEGLRLLTVSGKDEGKEYSVPYEVRLKVTQGDRVHKGAQMTEGTVNPHDLLRILGVTAVQRHLVDEVQKIYRAQGVTINDKHIEVIVRQMTRRMRILKPGDSTLLPGELIDKLTLDAVNKEITKEKAEGEEVLLGITKASLTTESFISAASFQETARVLTDAAIRGKIDKMYGLKENVIIGRLIPAGTGFEKYRDLDLTPVTGDIL</sequence>
<comment type="similarity">
    <text evidence="2 10 11">Belongs to the RNA polymerase beta' chain family.</text>
</comment>
<evidence type="ECO:0000256" key="9">
    <source>
        <dbReference type="ARBA" id="ARBA00048552"/>
    </source>
</evidence>
<reference evidence="13 14" key="1">
    <citation type="journal article" date="2016" name="Nat. Commun.">
        <title>Thousands of microbial genomes shed light on interconnected biogeochemical processes in an aquifer system.</title>
        <authorList>
            <person name="Anantharaman K."/>
            <person name="Brown C.T."/>
            <person name="Hug L.A."/>
            <person name="Sharon I."/>
            <person name="Castelle C.J."/>
            <person name="Probst A.J."/>
            <person name="Thomas B.C."/>
            <person name="Singh A."/>
            <person name="Wilkins M.J."/>
            <person name="Karaoz U."/>
            <person name="Brodie E.L."/>
            <person name="Williams K.H."/>
            <person name="Hubbard S.S."/>
            <person name="Banfield J.F."/>
        </authorList>
    </citation>
    <scope>NUCLEOTIDE SEQUENCE [LARGE SCALE GENOMIC DNA]</scope>
</reference>
<comment type="cofactor">
    <cofactor evidence="10">
        <name>Zn(2+)</name>
        <dbReference type="ChEBI" id="CHEBI:29105"/>
    </cofactor>
    <text evidence="10">Binds 2 Zn(2+) ions per subunit.</text>
</comment>
<feature type="binding site" evidence="10">
    <location>
        <position position="876"/>
    </location>
    <ligand>
        <name>Zn(2+)</name>
        <dbReference type="ChEBI" id="CHEBI:29105"/>
        <label>2</label>
    </ligand>
</feature>
<feature type="binding site" evidence="10">
    <location>
        <position position="457"/>
    </location>
    <ligand>
        <name>Mg(2+)</name>
        <dbReference type="ChEBI" id="CHEBI:18420"/>
    </ligand>
</feature>
<feature type="binding site" evidence="10">
    <location>
        <position position="461"/>
    </location>
    <ligand>
        <name>Mg(2+)</name>
        <dbReference type="ChEBI" id="CHEBI:18420"/>
    </ligand>
</feature>
<dbReference type="SUPFAM" id="SSF64484">
    <property type="entry name" value="beta and beta-prime subunits of DNA dependent RNA-polymerase"/>
    <property type="match status" value="1"/>
</dbReference>
<evidence type="ECO:0000313" key="13">
    <source>
        <dbReference type="EMBL" id="OGC15552.1"/>
    </source>
</evidence>
<dbReference type="GO" id="GO:0000287">
    <property type="term" value="F:magnesium ion binding"/>
    <property type="evidence" value="ECO:0007669"/>
    <property type="project" value="UniProtKB-UniRule"/>
</dbReference>
<dbReference type="GO" id="GO:0006351">
    <property type="term" value="P:DNA-templated transcription"/>
    <property type="evidence" value="ECO:0007669"/>
    <property type="project" value="UniProtKB-UniRule"/>
</dbReference>
<dbReference type="Proteomes" id="UP000177905">
    <property type="component" value="Unassembled WGS sequence"/>
</dbReference>
<dbReference type="FunFam" id="1.10.150.390:FF:000002">
    <property type="entry name" value="DNA-directed RNA polymerase subunit beta"/>
    <property type="match status" value="1"/>
</dbReference>
<dbReference type="CDD" id="cd02655">
    <property type="entry name" value="RNAP_beta'_C"/>
    <property type="match status" value="1"/>
</dbReference>
<comment type="catalytic activity">
    <reaction evidence="9 10 11">
        <text>RNA(n) + a ribonucleoside 5'-triphosphate = RNA(n+1) + diphosphate</text>
        <dbReference type="Rhea" id="RHEA:21248"/>
        <dbReference type="Rhea" id="RHEA-COMP:14527"/>
        <dbReference type="Rhea" id="RHEA-COMP:17342"/>
        <dbReference type="ChEBI" id="CHEBI:33019"/>
        <dbReference type="ChEBI" id="CHEBI:61557"/>
        <dbReference type="ChEBI" id="CHEBI:140395"/>
        <dbReference type="EC" id="2.7.7.6"/>
    </reaction>
</comment>
<dbReference type="Pfam" id="PF04997">
    <property type="entry name" value="RNA_pol_Rpb1_1"/>
    <property type="match status" value="1"/>
</dbReference>
<dbReference type="Gene3D" id="1.10.1790.20">
    <property type="match status" value="1"/>
</dbReference>
<evidence type="ECO:0000256" key="4">
    <source>
        <dbReference type="ARBA" id="ARBA00022679"/>
    </source>
</evidence>
<proteinExistence type="inferred from homology"/>
<dbReference type="NCBIfam" id="TIGR02388">
    <property type="entry name" value="rpoC2_cyan"/>
    <property type="match status" value="1"/>
</dbReference>
<dbReference type="InterPro" id="IPR007081">
    <property type="entry name" value="RNA_pol_Rpb1_5"/>
</dbReference>
<name>A0A1F4S543_UNCSA</name>
<evidence type="ECO:0000256" key="6">
    <source>
        <dbReference type="ARBA" id="ARBA00022723"/>
    </source>
</evidence>
<comment type="subunit">
    <text evidence="10">The RNAP catalytic core consists of 2 alpha, 1 beta, 1 beta' and 1 omega subunit. When a sigma factor is associated with the core the holoenzyme is formed, which can initiate transcription.</text>
</comment>
<keyword evidence="10" id="KW-0460">Magnesium</keyword>
<dbReference type="Gene3D" id="4.10.860.120">
    <property type="entry name" value="RNA polymerase II, clamp domain"/>
    <property type="match status" value="1"/>
</dbReference>
<dbReference type="EC" id="2.7.7.6" evidence="10"/>
<feature type="binding site" evidence="10">
    <location>
        <position position="873"/>
    </location>
    <ligand>
        <name>Zn(2+)</name>
        <dbReference type="ChEBI" id="CHEBI:29105"/>
        <label>2</label>
    </ligand>
</feature>
<dbReference type="Gene3D" id="1.10.150.390">
    <property type="match status" value="1"/>
</dbReference>
<comment type="caution">
    <text evidence="13">The sequence shown here is derived from an EMBL/GenBank/DDBJ whole genome shotgun (WGS) entry which is preliminary data.</text>
</comment>
<feature type="binding site" evidence="10">
    <location>
        <position position="85"/>
    </location>
    <ligand>
        <name>Zn(2+)</name>
        <dbReference type="ChEBI" id="CHEBI:29105"/>
        <label>1</label>
    </ligand>
</feature>
<dbReference type="Pfam" id="PF05000">
    <property type="entry name" value="RNA_pol_Rpb1_4"/>
    <property type="match status" value="1"/>
</dbReference>
<dbReference type="GO" id="GO:0003899">
    <property type="term" value="F:DNA-directed RNA polymerase activity"/>
    <property type="evidence" value="ECO:0007669"/>
    <property type="project" value="UniProtKB-UniRule"/>
</dbReference>
<dbReference type="PANTHER" id="PTHR19376">
    <property type="entry name" value="DNA-DIRECTED RNA POLYMERASE"/>
    <property type="match status" value="1"/>
</dbReference>
<dbReference type="InterPro" id="IPR000722">
    <property type="entry name" value="RNA_pol_asu"/>
</dbReference>
<keyword evidence="3 10" id="KW-0240">DNA-directed RNA polymerase</keyword>
<dbReference type="Gene3D" id="2.40.40.20">
    <property type="match status" value="1"/>
</dbReference>
<dbReference type="Gene3D" id="1.10.40.90">
    <property type="match status" value="1"/>
</dbReference>
<organism evidence="13 14">
    <name type="scientific">candidate division WOR-1 bacterium RIFOXYB2_FULL_36_35</name>
    <dbReference type="NCBI Taxonomy" id="1802578"/>
    <lineage>
        <taxon>Bacteria</taxon>
        <taxon>Bacillati</taxon>
        <taxon>Saganbacteria</taxon>
    </lineage>
</organism>
<dbReference type="Gene3D" id="2.40.50.100">
    <property type="match status" value="3"/>
</dbReference>
<evidence type="ECO:0000256" key="5">
    <source>
        <dbReference type="ARBA" id="ARBA00022695"/>
    </source>
</evidence>
<evidence type="ECO:0000313" key="14">
    <source>
        <dbReference type="Proteomes" id="UP000177905"/>
    </source>
</evidence>
<keyword evidence="4 10" id="KW-0808">Transferase</keyword>
<protein>
    <recommendedName>
        <fullName evidence="10">DNA-directed RNA polymerase subunit beta'</fullName>
        <shortName evidence="10">RNAP subunit beta'</shortName>
        <ecNumber evidence="10">2.7.7.6</ecNumber>
    </recommendedName>
    <alternativeName>
        <fullName evidence="10">RNA polymerase subunit beta'</fullName>
    </alternativeName>
    <alternativeName>
        <fullName evidence="10">Transcriptase subunit beta'</fullName>
    </alternativeName>
</protein>
<feature type="domain" description="RNA polymerase N-terminal" evidence="12">
    <location>
        <begin position="232"/>
        <end position="511"/>
    </location>
</feature>
<comment type="cofactor">
    <cofactor evidence="10">
        <name>Mg(2+)</name>
        <dbReference type="ChEBI" id="CHEBI:18420"/>
    </cofactor>
    <text evidence="10">Binds 1 Mg(2+) ion per subunit.</text>
</comment>
<dbReference type="Pfam" id="PF00623">
    <property type="entry name" value="RNA_pol_Rpb1_2"/>
    <property type="match status" value="1"/>
</dbReference>
<dbReference type="CDD" id="cd01609">
    <property type="entry name" value="RNAP_beta'_N"/>
    <property type="match status" value="1"/>
</dbReference>
<dbReference type="Pfam" id="PF04983">
    <property type="entry name" value="RNA_pol_Rpb1_3"/>
    <property type="match status" value="1"/>
</dbReference>
<evidence type="ECO:0000259" key="12">
    <source>
        <dbReference type="SMART" id="SM00663"/>
    </source>
</evidence>
<dbReference type="GO" id="GO:0008270">
    <property type="term" value="F:zinc ion binding"/>
    <property type="evidence" value="ECO:0007669"/>
    <property type="project" value="UniProtKB-UniRule"/>
</dbReference>
<dbReference type="InterPro" id="IPR045867">
    <property type="entry name" value="DNA-dir_RpoC_beta_prime"/>
</dbReference>
<feature type="binding site" evidence="10">
    <location>
        <position position="792"/>
    </location>
    <ligand>
        <name>Zn(2+)</name>
        <dbReference type="ChEBI" id="CHEBI:29105"/>
        <label>2</label>
    </ligand>
</feature>
<feature type="binding site" evidence="10">
    <location>
        <position position="82"/>
    </location>
    <ligand>
        <name>Zn(2+)</name>
        <dbReference type="ChEBI" id="CHEBI:29105"/>
        <label>1</label>
    </ligand>
</feature>
<dbReference type="Gene3D" id="6.10.250.2940">
    <property type="match status" value="1"/>
</dbReference>
<evidence type="ECO:0000256" key="11">
    <source>
        <dbReference type="RuleBase" id="RU004279"/>
    </source>
</evidence>
<dbReference type="EMBL" id="MEUA01000019">
    <property type="protein sequence ID" value="OGC15552.1"/>
    <property type="molecule type" value="Genomic_DNA"/>
</dbReference>
<dbReference type="InterPro" id="IPR012756">
    <property type="entry name" value="DNA-dir_RpoC2_beta_pp"/>
</dbReference>
<dbReference type="InterPro" id="IPR007066">
    <property type="entry name" value="RNA_pol_Rpb1_3"/>
</dbReference>
<gene>
    <name evidence="10" type="primary">rpoC</name>
    <name evidence="13" type="ORF">A2290_04015</name>
</gene>
<accession>A0A1F4S543</accession>
<dbReference type="Gene3D" id="1.10.132.30">
    <property type="match status" value="1"/>
</dbReference>
<feature type="binding site" evidence="10">
    <location>
        <position position="866"/>
    </location>
    <ligand>
        <name>Zn(2+)</name>
        <dbReference type="ChEBI" id="CHEBI:29105"/>
        <label>2</label>
    </ligand>
</feature>
<comment type="function">
    <text evidence="1 10 11">DNA-dependent RNA polymerase catalyzes the transcription of DNA into RNA using the four ribonucleoside triphosphates as substrates.</text>
</comment>
<keyword evidence="5 10" id="KW-0548">Nucleotidyltransferase</keyword>
<evidence type="ECO:0000256" key="3">
    <source>
        <dbReference type="ARBA" id="ARBA00022478"/>
    </source>
</evidence>
<evidence type="ECO:0000256" key="10">
    <source>
        <dbReference type="HAMAP-Rule" id="MF_01322"/>
    </source>
</evidence>
<keyword evidence="6 10" id="KW-0479">Metal-binding</keyword>
<evidence type="ECO:0000256" key="7">
    <source>
        <dbReference type="ARBA" id="ARBA00022833"/>
    </source>
</evidence>
<dbReference type="GO" id="GO:0003677">
    <property type="term" value="F:DNA binding"/>
    <property type="evidence" value="ECO:0007669"/>
    <property type="project" value="UniProtKB-UniRule"/>
</dbReference>
<dbReference type="HAMAP" id="MF_01322">
    <property type="entry name" value="RNApol_bact_RpoC"/>
    <property type="match status" value="1"/>
</dbReference>
<keyword evidence="7 10" id="KW-0862">Zinc</keyword>
<dbReference type="Pfam" id="PF04998">
    <property type="entry name" value="RNA_pol_Rpb1_5"/>
    <property type="match status" value="1"/>
</dbReference>
<evidence type="ECO:0000256" key="1">
    <source>
        <dbReference type="ARBA" id="ARBA00004026"/>
    </source>
</evidence>
<evidence type="ECO:0000256" key="8">
    <source>
        <dbReference type="ARBA" id="ARBA00023163"/>
    </source>
</evidence>
<feature type="binding site" evidence="10">
    <location>
        <position position="69"/>
    </location>
    <ligand>
        <name>Zn(2+)</name>
        <dbReference type="ChEBI" id="CHEBI:29105"/>
        <label>1</label>
    </ligand>
</feature>
<dbReference type="InterPro" id="IPR006592">
    <property type="entry name" value="RNA_pol_N"/>
</dbReference>
<dbReference type="NCBIfam" id="TIGR02386">
    <property type="entry name" value="rpoC_TIGR"/>
    <property type="match status" value="1"/>
</dbReference>
<dbReference type="GO" id="GO:0000428">
    <property type="term" value="C:DNA-directed RNA polymerase complex"/>
    <property type="evidence" value="ECO:0007669"/>
    <property type="project" value="UniProtKB-KW"/>
</dbReference>
<dbReference type="InterPro" id="IPR044893">
    <property type="entry name" value="RNA_pol_Rpb1_clamp_domain"/>
</dbReference>
<feature type="binding site" evidence="10">
    <location>
        <position position="67"/>
    </location>
    <ligand>
        <name>Zn(2+)</name>
        <dbReference type="ChEBI" id="CHEBI:29105"/>
        <label>1</label>
    </ligand>
</feature>
<dbReference type="PANTHER" id="PTHR19376:SF54">
    <property type="entry name" value="DNA-DIRECTED RNA POLYMERASE SUBUNIT BETA"/>
    <property type="match status" value="1"/>
</dbReference>
<dbReference type="InterPro" id="IPR038120">
    <property type="entry name" value="Rpb1_funnel_sf"/>
</dbReference>